<keyword evidence="2" id="KW-0862">Zinc</keyword>
<evidence type="ECO:0000256" key="2">
    <source>
        <dbReference type="PROSITE-ProRule" id="PRU00325"/>
    </source>
</evidence>
<dbReference type="GO" id="GO:0016787">
    <property type="term" value="F:hydrolase activity"/>
    <property type="evidence" value="ECO:0007669"/>
    <property type="project" value="UniProtKB-KW"/>
</dbReference>
<evidence type="ECO:0000259" key="5">
    <source>
        <dbReference type="PROSITE" id="PS51194"/>
    </source>
</evidence>
<dbReference type="SMART" id="SM00490">
    <property type="entry name" value="HELICc"/>
    <property type="match status" value="1"/>
</dbReference>
<evidence type="ECO:0000259" key="4">
    <source>
        <dbReference type="PROSITE" id="PS51192"/>
    </source>
</evidence>
<feature type="domain" description="SWIM-type" evidence="3">
    <location>
        <begin position="44"/>
        <end position="80"/>
    </location>
</feature>
<keyword evidence="6" id="KW-0067">ATP-binding</keyword>
<evidence type="ECO:0000313" key="7">
    <source>
        <dbReference type="Proteomes" id="UP001179647"/>
    </source>
</evidence>
<dbReference type="InterPro" id="IPR007527">
    <property type="entry name" value="Znf_SWIM"/>
</dbReference>
<dbReference type="KEGG" id="vie:OL234_09605"/>
<dbReference type="InterPro" id="IPR038718">
    <property type="entry name" value="SNF2-like_sf"/>
</dbReference>
<dbReference type="SUPFAM" id="SSF52540">
    <property type="entry name" value="P-loop containing nucleoside triphosphate hydrolases"/>
    <property type="match status" value="2"/>
</dbReference>
<reference evidence="6" key="1">
    <citation type="submission" date="2022-10" db="EMBL/GenBank/DDBJ databases">
        <title>Vagococcus sp. isolated from poultry meat.</title>
        <authorList>
            <person name="Johansson P."/>
            <person name="Bjorkroth J."/>
        </authorList>
    </citation>
    <scope>NUCLEOTIDE SEQUENCE</scope>
    <source>
        <strain evidence="6">STAA11</strain>
    </source>
</reference>
<protein>
    <submittedName>
        <fullName evidence="6">DEAD/DEAH box helicase</fullName>
    </submittedName>
</protein>
<keyword evidence="6" id="KW-0547">Nucleotide-binding</keyword>
<proteinExistence type="predicted"/>
<dbReference type="InterPro" id="IPR013663">
    <property type="entry name" value="Helicase_SWF/SNF/SWI_bac"/>
</dbReference>
<sequence length="1072" mass="122976">MKWSIPEKTVQLGRRYADDGRVTGITQDLTHEIWHADVIGSKIYQIELDGTPKENDRCTCQFWHEHHYCKHTVAVELTLRDKGLNRVLKQNPTLKQTYKAPSLASLFTNGFTKLQQEMTEKVLQEHQALQIGFQIDSVEVSSYHPEKNVFGLALKIGFLNERLYVVKNVGEFLKLFEQQGVYRLDEQREFSLNYTNFNESDRQLLREILAIYRSNQLLASNGIQVKGSIKQRYLLLPNHAVKELILKLQQAQKLQLVINKKQREYIRFTTETLPLTFRIKPKKSGYLLMIDNPLDGYWSSYSWANCGQTMYELSKRQQEIYDMLQQLLKRTEKPEVFYDQTEVADLFSYVLPELSEIGEIVVDDILAQELVHYPLKSQIVLSISEDKLCARVDFRYGEEIVSTDPNLTTKTELTSLVVRDNIQESRLLKLLEHAGYVKRATNFQKTLPSGQALYELFTSELPKFRQVTEVVVEDSLSSQYLEAVQYQPQIDLSEEGSWLDIRFDISNIDETEITALVGSLLEKKAFHQLENGQIISLETEDFQQTSEALAKLRGYLSYQDGHLVVPKHLGLQVEEAFEGITETEFSLDFTELVEELTHPAAYDVALPKGLRATLRSYQEEGYRWFKVLSKYHFGGILADDMGLGKTVQAIAYLLSEKETGRVKEPSIVVAPASLIYNWQVECAKFAPNLKTIIVTGSKKDRQKLLAETSAYDVIITSYAGVRQDIEFYQETKWHCLILDEAQAIKNSATKTFQAMKDLKTVQRFALSGTPVENDIEELWALFHMLMPGFFPPKTKFKKMATEEIARMIQPFILRRDKRHVLKDLPDKIETNLYSALTDEQKKVYMAYLRQMQASVNGMSSTDFKQNRMSILAGLTRLRQICCDPRLFIEDYAGESGKLEQVKDLILSAKANGRRILLFSQFTSMLSLIETELQELAIDSFYLRGSTKPEERLKMVDAFNEGEKDVFLISLKAGGTGLNLTGADTVILYDLWWNPAVEEQAAGRAHRMGQKKVVEVWRLIAEGTIEEKMDQLQQDKRDLFAKVMTTPAEKELGKLTEDDIREILNGGVLDLPE</sequence>
<dbReference type="SMART" id="SM00487">
    <property type="entry name" value="DEXDc"/>
    <property type="match status" value="1"/>
</dbReference>
<keyword evidence="6" id="KW-0347">Helicase</keyword>
<dbReference type="Proteomes" id="UP001179647">
    <property type="component" value="Chromosome"/>
</dbReference>
<dbReference type="GO" id="GO:0004386">
    <property type="term" value="F:helicase activity"/>
    <property type="evidence" value="ECO:0007669"/>
    <property type="project" value="UniProtKB-KW"/>
</dbReference>
<gene>
    <name evidence="6" type="ORF">OL234_09605</name>
</gene>
<evidence type="ECO:0000313" key="6">
    <source>
        <dbReference type="EMBL" id="WEG74349.1"/>
    </source>
</evidence>
<dbReference type="CDD" id="cd18012">
    <property type="entry name" value="DEXQc_arch_SWI2_SNF2"/>
    <property type="match status" value="1"/>
</dbReference>
<dbReference type="CDD" id="cd18793">
    <property type="entry name" value="SF2_C_SNF"/>
    <property type="match status" value="1"/>
</dbReference>
<keyword evidence="7" id="KW-1185">Reference proteome</keyword>
<organism evidence="6 7">
    <name type="scientific">Vagococcus intermedius</name>
    <dbReference type="NCBI Taxonomy" id="2991418"/>
    <lineage>
        <taxon>Bacteria</taxon>
        <taxon>Bacillati</taxon>
        <taxon>Bacillota</taxon>
        <taxon>Bacilli</taxon>
        <taxon>Lactobacillales</taxon>
        <taxon>Enterococcaceae</taxon>
        <taxon>Vagococcus</taxon>
    </lineage>
</organism>
<feature type="domain" description="Helicase C-terminal" evidence="5">
    <location>
        <begin position="900"/>
        <end position="1059"/>
    </location>
</feature>
<dbReference type="Pfam" id="PF08455">
    <property type="entry name" value="SNF2_assoc"/>
    <property type="match status" value="1"/>
</dbReference>
<dbReference type="GO" id="GO:0008270">
    <property type="term" value="F:zinc ion binding"/>
    <property type="evidence" value="ECO:0007669"/>
    <property type="project" value="UniProtKB-KW"/>
</dbReference>
<dbReference type="InterPro" id="IPR027417">
    <property type="entry name" value="P-loop_NTPase"/>
</dbReference>
<dbReference type="InterPro" id="IPR000330">
    <property type="entry name" value="SNF2_N"/>
</dbReference>
<dbReference type="Gene3D" id="3.40.50.300">
    <property type="entry name" value="P-loop containing nucleotide triphosphate hydrolases"/>
    <property type="match status" value="1"/>
</dbReference>
<dbReference type="AlphaFoldDB" id="A0AAF0CWL4"/>
<dbReference type="GO" id="GO:0005524">
    <property type="term" value="F:ATP binding"/>
    <property type="evidence" value="ECO:0007669"/>
    <property type="project" value="InterPro"/>
</dbReference>
<keyword evidence="1" id="KW-0378">Hydrolase</keyword>
<dbReference type="PANTHER" id="PTHR10799">
    <property type="entry name" value="SNF2/RAD54 HELICASE FAMILY"/>
    <property type="match status" value="1"/>
</dbReference>
<dbReference type="PROSITE" id="PS50966">
    <property type="entry name" value="ZF_SWIM"/>
    <property type="match status" value="1"/>
</dbReference>
<dbReference type="Pfam" id="PF04434">
    <property type="entry name" value="SWIM"/>
    <property type="match status" value="1"/>
</dbReference>
<dbReference type="Pfam" id="PF00271">
    <property type="entry name" value="Helicase_C"/>
    <property type="match status" value="1"/>
</dbReference>
<dbReference type="PROSITE" id="PS51194">
    <property type="entry name" value="HELICASE_CTER"/>
    <property type="match status" value="1"/>
</dbReference>
<dbReference type="EMBL" id="CP110232">
    <property type="protein sequence ID" value="WEG74349.1"/>
    <property type="molecule type" value="Genomic_DNA"/>
</dbReference>
<dbReference type="InterPro" id="IPR049730">
    <property type="entry name" value="SNF2/RAD54-like_C"/>
</dbReference>
<feature type="domain" description="Helicase ATP-binding" evidence="4">
    <location>
        <begin position="626"/>
        <end position="788"/>
    </location>
</feature>
<keyword evidence="2" id="KW-0479">Metal-binding</keyword>
<dbReference type="RefSeq" id="WP_275470149.1">
    <property type="nucleotide sequence ID" value="NZ_CP110232.1"/>
</dbReference>
<dbReference type="InterPro" id="IPR001650">
    <property type="entry name" value="Helicase_C-like"/>
</dbReference>
<dbReference type="PROSITE" id="PS51192">
    <property type="entry name" value="HELICASE_ATP_BIND_1"/>
    <property type="match status" value="1"/>
</dbReference>
<evidence type="ECO:0000256" key="1">
    <source>
        <dbReference type="ARBA" id="ARBA00022801"/>
    </source>
</evidence>
<dbReference type="InterPro" id="IPR014001">
    <property type="entry name" value="Helicase_ATP-bd"/>
</dbReference>
<dbReference type="Pfam" id="PF00176">
    <property type="entry name" value="SNF2-rel_dom"/>
    <property type="match status" value="1"/>
</dbReference>
<dbReference type="Gene3D" id="3.40.50.10810">
    <property type="entry name" value="Tandem AAA-ATPase domain"/>
    <property type="match status" value="1"/>
</dbReference>
<accession>A0AAF0CWL4</accession>
<name>A0AAF0CWL4_9ENTE</name>
<evidence type="ECO:0000259" key="3">
    <source>
        <dbReference type="PROSITE" id="PS50966"/>
    </source>
</evidence>
<keyword evidence="2" id="KW-0863">Zinc-finger</keyword>
<dbReference type="FunFam" id="3.40.50.300:FF:000533">
    <property type="entry name" value="Helicase, Snf2 family"/>
    <property type="match status" value="1"/>
</dbReference>